<sequence length="142" mass="16359">MCNFMRQLLTFIIGLFCSFTAYADCAVSGLYAFPGGSTIKQNSIFVPNGYAESQNVILSLNKKHNIYLKGGNKSKGGHISVYYKFSKSRDSKGIKLLDHEKERARYFRWTEKKLKNQYDGEIQLDYGERFYRVLKLIRNTTG</sequence>
<comment type="caution">
    <text evidence="2">The sequence shown here is derived from an EMBL/GenBank/DDBJ whole genome shotgun (WGS) entry which is preliminary data.</text>
</comment>
<reference evidence="2 3" key="1">
    <citation type="submission" date="2018-01" db="EMBL/GenBank/DDBJ databases">
        <authorList>
            <person name="Gaut B.S."/>
            <person name="Morton B.R."/>
            <person name="Clegg M.T."/>
            <person name="Duvall M.R."/>
        </authorList>
    </citation>
    <scope>NUCLEOTIDE SEQUENCE [LARGE SCALE GENOMIC DNA]</scope>
    <source>
        <strain evidence="2 3">HR-AV</strain>
    </source>
</reference>
<feature type="chain" id="PRO_5015759971" evidence="1">
    <location>
        <begin position="24"/>
        <end position="142"/>
    </location>
</feature>
<name>A0A2S5A9W3_9SPHI</name>
<dbReference type="Proteomes" id="UP000236893">
    <property type="component" value="Unassembled WGS sequence"/>
</dbReference>
<dbReference type="EMBL" id="PQVF01000001">
    <property type="protein sequence ID" value="POY39380.1"/>
    <property type="molecule type" value="Genomic_DNA"/>
</dbReference>
<feature type="signal peptide" evidence="1">
    <location>
        <begin position="1"/>
        <end position="23"/>
    </location>
</feature>
<evidence type="ECO:0000256" key="1">
    <source>
        <dbReference type="SAM" id="SignalP"/>
    </source>
</evidence>
<protein>
    <submittedName>
        <fullName evidence="2">Uncharacterized protein</fullName>
    </submittedName>
</protein>
<evidence type="ECO:0000313" key="2">
    <source>
        <dbReference type="EMBL" id="POY39380.1"/>
    </source>
</evidence>
<proteinExistence type="predicted"/>
<evidence type="ECO:0000313" key="3">
    <source>
        <dbReference type="Proteomes" id="UP000236893"/>
    </source>
</evidence>
<dbReference type="AlphaFoldDB" id="A0A2S5A9W3"/>
<accession>A0A2S5A9W3</accession>
<gene>
    <name evidence="2" type="ORF">C3K47_02470</name>
</gene>
<keyword evidence="1" id="KW-0732">Signal</keyword>
<keyword evidence="3" id="KW-1185">Reference proteome</keyword>
<organism evidence="2 3">
    <name type="scientific">Solitalea longa</name>
    <dbReference type="NCBI Taxonomy" id="2079460"/>
    <lineage>
        <taxon>Bacteria</taxon>
        <taxon>Pseudomonadati</taxon>
        <taxon>Bacteroidota</taxon>
        <taxon>Sphingobacteriia</taxon>
        <taxon>Sphingobacteriales</taxon>
        <taxon>Sphingobacteriaceae</taxon>
        <taxon>Solitalea</taxon>
    </lineage>
</organism>